<comment type="caution">
    <text evidence="2">The sequence shown here is derived from an EMBL/GenBank/DDBJ whole genome shotgun (WGS) entry which is preliminary data.</text>
</comment>
<evidence type="ECO:0000256" key="1">
    <source>
        <dbReference type="SAM" id="MobiDB-lite"/>
    </source>
</evidence>
<sequence>MPMTECTENDKFYTEIVECIKENGGLDEVTEDGIKVHYANSDDQSMDEYIIRSRIKDNQSMNEYINSLIRNNKNDELIKVELGVADHNPAGGGVTFRYSVIMQIGDDDVDSDDSDDVDSDDVDSDDVDSDDVDSDDVDSDDVDSDDEECTHSSEQSDNDSDITDSMNEENH</sequence>
<name>A0A9W7ZSA3_9FUNG</name>
<proteinExistence type="predicted"/>
<dbReference type="EMBL" id="JANBPU010000160">
    <property type="protein sequence ID" value="KAJ1915156.1"/>
    <property type="molecule type" value="Genomic_DNA"/>
</dbReference>
<accession>A0A9W7ZSA3</accession>
<protein>
    <submittedName>
        <fullName evidence="2">Uncharacterized protein</fullName>
    </submittedName>
</protein>
<reference evidence="2" key="1">
    <citation type="submission" date="2022-07" db="EMBL/GenBank/DDBJ databases">
        <title>Phylogenomic reconstructions and comparative analyses of Kickxellomycotina fungi.</title>
        <authorList>
            <person name="Reynolds N.K."/>
            <person name="Stajich J.E."/>
            <person name="Barry K."/>
            <person name="Grigoriev I.V."/>
            <person name="Crous P."/>
            <person name="Smith M.E."/>
        </authorList>
    </citation>
    <scope>NUCLEOTIDE SEQUENCE</scope>
    <source>
        <strain evidence="2">NBRC 100468</strain>
    </source>
</reference>
<organism evidence="2 3">
    <name type="scientific">Mycoemilia scoparia</name>
    <dbReference type="NCBI Taxonomy" id="417184"/>
    <lineage>
        <taxon>Eukaryota</taxon>
        <taxon>Fungi</taxon>
        <taxon>Fungi incertae sedis</taxon>
        <taxon>Zoopagomycota</taxon>
        <taxon>Kickxellomycotina</taxon>
        <taxon>Kickxellomycetes</taxon>
        <taxon>Kickxellales</taxon>
        <taxon>Kickxellaceae</taxon>
        <taxon>Mycoemilia</taxon>
    </lineage>
</organism>
<evidence type="ECO:0000313" key="2">
    <source>
        <dbReference type="EMBL" id="KAJ1915156.1"/>
    </source>
</evidence>
<dbReference type="AlphaFoldDB" id="A0A9W7ZSA3"/>
<dbReference type="Proteomes" id="UP001150538">
    <property type="component" value="Unassembled WGS sequence"/>
</dbReference>
<feature type="region of interest" description="Disordered" evidence="1">
    <location>
        <begin position="107"/>
        <end position="171"/>
    </location>
</feature>
<feature type="compositionally biased region" description="Acidic residues" evidence="1">
    <location>
        <begin position="107"/>
        <end position="148"/>
    </location>
</feature>
<keyword evidence="3" id="KW-1185">Reference proteome</keyword>
<evidence type="ECO:0000313" key="3">
    <source>
        <dbReference type="Proteomes" id="UP001150538"/>
    </source>
</evidence>
<gene>
    <name evidence="2" type="ORF">H4219_004460</name>
</gene>